<protein>
    <submittedName>
        <fullName evidence="2">Uncharacterized protein</fullName>
    </submittedName>
</protein>
<evidence type="ECO:0000256" key="1">
    <source>
        <dbReference type="SAM" id="MobiDB-lite"/>
    </source>
</evidence>
<dbReference type="OrthoDB" id="5338989at2759"/>
<evidence type="ECO:0000313" key="2">
    <source>
        <dbReference type="EMBL" id="KAF3010939.1"/>
    </source>
</evidence>
<name>A0A9P4WD07_CURKU</name>
<organism evidence="2 3">
    <name type="scientific">Curvularia kusanoi</name>
    <name type="common">Cochliobolus kusanoi</name>
    <dbReference type="NCBI Taxonomy" id="90978"/>
    <lineage>
        <taxon>Eukaryota</taxon>
        <taxon>Fungi</taxon>
        <taxon>Dikarya</taxon>
        <taxon>Ascomycota</taxon>
        <taxon>Pezizomycotina</taxon>
        <taxon>Dothideomycetes</taxon>
        <taxon>Pleosporomycetidae</taxon>
        <taxon>Pleosporales</taxon>
        <taxon>Pleosporineae</taxon>
        <taxon>Pleosporaceae</taxon>
        <taxon>Curvularia</taxon>
    </lineage>
</organism>
<gene>
    <name evidence="2" type="ORF">E8E13_010209</name>
</gene>
<dbReference type="Proteomes" id="UP000801428">
    <property type="component" value="Unassembled WGS sequence"/>
</dbReference>
<keyword evidence="3" id="KW-1185">Reference proteome</keyword>
<feature type="region of interest" description="Disordered" evidence="1">
    <location>
        <begin position="42"/>
        <end position="64"/>
    </location>
</feature>
<dbReference type="AlphaFoldDB" id="A0A9P4WD07"/>
<evidence type="ECO:0000313" key="3">
    <source>
        <dbReference type="Proteomes" id="UP000801428"/>
    </source>
</evidence>
<proteinExistence type="predicted"/>
<comment type="caution">
    <text evidence="2">The sequence shown here is derived from an EMBL/GenBank/DDBJ whole genome shotgun (WGS) entry which is preliminary data.</text>
</comment>
<reference evidence="2" key="1">
    <citation type="submission" date="2019-04" db="EMBL/GenBank/DDBJ databases">
        <title>Sequencing of skin fungus with MAO and IRED activity.</title>
        <authorList>
            <person name="Marsaioli A.J."/>
            <person name="Bonatto J.M.C."/>
            <person name="Reis Junior O."/>
        </authorList>
    </citation>
    <scope>NUCLEOTIDE SEQUENCE</scope>
    <source>
        <strain evidence="2">30M1</strain>
    </source>
</reference>
<dbReference type="EMBL" id="SWKU01000001">
    <property type="protein sequence ID" value="KAF3010939.1"/>
    <property type="molecule type" value="Genomic_DNA"/>
</dbReference>
<sequence>MPSATFNPRQRLSILTNASLGHDVSAALSLKISSNAAQQRSHVYGETAAPPPSPIDFSFAGASN</sequence>
<accession>A0A9P4WD07</accession>